<dbReference type="Proteomes" id="UP000499080">
    <property type="component" value="Unassembled WGS sequence"/>
</dbReference>
<reference evidence="1 2" key="1">
    <citation type="journal article" date="2019" name="Sci. Rep.">
        <title>Orb-weaving spider Araneus ventricosus genome elucidates the spidroin gene catalogue.</title>
        <authorList>
            <person name="Kono N."/>
            <person name="Nakamura H."/>
            <person name="Ohtoshi R."/>
            <person name="Moran D.A.P."/>
            <person name="Shinohara A."/>
            <person name="Yoshida Y."/>
            <person name="Fujiwara M."/>
            <person name="Mori M."/>
            <person name="Tomita M."/>
            <person name="Arakawa K."/>
        </authorList>
    </citation>
    <scope>NUCLEOTIDE SEQUENCE [LARGE SCALE GENOMIC DNA]</scope>
</reference>
<organism evidence="1 2">
    <name type="scientific">Araneus ventricosus</name>
    <name type="common">Orbweaver spider</name>
    <name type="synonym">Epeira ventricosa</name>
    <dbReference type="NCBI Taxonomy" id="182803"/>
    <lineage>
        <taxon>Eukaryota</taxon>
        <taxon>Metazoa</taxon>
        <taxon>Ecdysozoa</taxon>
        <taxon>Arthropoda</taxon>
        <taxon>Chelicerata</taxon>
        <taxon>Arachnida</taxon>
        <taxon>Araneae</taxon>
        <taxon>Araneomorphae</taxon>
        <taxon>Entelegynae</taxon>
        <taxon>Araneoidea</taxon>
        <taxon>Araneidae</taxon>
        <taxon>Araneus</taxon>
    </lineage>
</organism>
<dbReference type="EMBL" id="BGPR01000331">
    <property type="protein sequence ID" value="GBM13620.1"/>
    <property type="molecule type" value="Genomic_DNA"/>
</dbReference>
<gene>
    <name evidence="1" type="ORF">AVEN_229590_1</name>
</gene>
<protein>
    <submittedName>
        <fullName evidence="1">Uncharacterized protein</fullName>
    </submittedName>
</protein>
<accession>A0A4Y2DA88</accession>
<keyword evidence="2" id="KW-1185">Reference proteome</keyword>
<evidence type="ECO:0000313" key="2">
    <source>
        <dbReference type="Proteomes" id="UP000499080"/>
    </source>
</evidence>
<sequence length="92" mass="10369">MNAGRELLKLCEMECHFASRTDFKRDKKVILSFEEEIDFCCSGDTNQRGLVRIFGSGLAVLPRGIANFLCLRTDTDLGSDLAGVHVELWKPY</sequence>
<comment type="caution">
    <text evidence="1">The sequence shown here is derived from an EMBL/GenBank/DDBJ whole genome shotgun (WGS) entry which is preliminary data.</text>
</comment>
<dbReference type="AlphaFoldDB" id="A0A4Y2DA88"/>
<evidence type="ECO:0000313" key="1">
    <source>
        <dbReference type="EMBL" id="GBM13620.1"/>
    </source>
</evidence>
<proteinExistence type="predicted"/>
<name>A0A4Y2DA88_ARAVE</name>